<sequence length="270" mass="28896">MSGALPDVRFPPVGRCIYCGATSARPGGKGRLTEEHIIPFALDGHMILPEASCDSCQKITSGFETAVLRGGYRPIREWLGMSSRTKGRPKTLPMFVDTDGGGSRKVDVPVDIYPVSLLVPVQPVPTLLRDRFGPSPAANPPIWARMIAGDSAALEAMGLPAAASQMLDAHACFRMVAKIAHSMAVAAFGFGSFEPLLLDCILRGWDDAQEAFIGSLPGIERPRMAMHRVDLSPPGWSAGEGDMLIAKVRLFARYGAPTFLVVVGRRPPSG</sequence>
<gene>
    <name evidence="1" type="ORF">MGWOODY_Smn1672</name>
</gene>
<name>A0A160TGV6_9ZZZZ</name>
<organism evidence="1">
    <name type="scientific">hydrothermal vent metagenome</name>
    <dbReference type="NCBI Taxonomy" id="652676"/>
    <lineage>
        <taxon>unclassified sequences</taxon>
        <taxon>metagenomes</taxon>
        <taxon>ecological metagenomes</taxon>
    </lineage>
</organism>
<accession>A0A160TGV6</accession>
<protein>
    <recommendedName>
        <fullName evidence="2">HNH endonuclease 5 domain-containing protein</fullName>
    </recommendedName>
</protein>
<dbReference type="EMBL" id="CZQE01000053">
    <property type="protein sequence ID" value="CUS43453.1"/>
    <property type="molecule type" value="Genomic_DNA"/>
</dbReference>
<reference evidence="1" key="1">
    <citation type="submission" date="2015-10" db="EMBL/GenBank/DDBJ databases">
        <authorList>
            <person name="Gilbert D.G."/>
        </authorList>
    </citation>
    <scope>NUCLEOTIDE SEQUENCE</scope>
</reference>
<evidence type="ECO:0000313" key="1">
    <source>
        <dbReference type="EMBL" id="CUS43453.1"/>
    </source>
</evidence>
<proteinExistence type="predicted"/>
<evidence type="ECO:0008006" key="2">
    <source>
        <dbReference type="Google" id="ProtNLM"/>
    </source>
</evidence>
<dbReference type="AlphaFoldDB" id="A0A160TGV6"/>